<keyword evidence="2" id="KW-1185">Reference proteome</keyword>
<gene>
    <name evidence="1" type="ORF">LF1_26680</name>
</gene>
<evidence type="ECO:0000313" key="1">
    <source>
        <dbReference type="EMBL" id="KAA1260129.1"/>
    </source>
</evidence>
<dbReference type="Proteomes" id="UP000322699">
    <property type="component" value="Unassembled WGS sequence"/>
</dbReference>
<dbReference type="EMBL" id="VRLW01000001">
    <property type="protein sequence ID" value="KAA1260129.1"/>
    <property type="molecule type" value="Genomic_DNA"/>
</dbReference>
<reference evidence="1 2" key="1">
    <citation type="submission" date="2019-08" db="EMBL/GenBank/DDBJ databases">
        <title>Deep-cultivation of Planctomycetes and their phenomic and genomic characterization uncovers novel biology.</title>
        <authorList>
            <person name="Wiegand S."/>
            <person name="Jogler M."/>
            <person name="Boedeker C."/>
            <person name="Pinto D."/>
            <person name="Vollmers J."/>
            <person name="Rivas-Marin E."/>
            <person name="Kohn T."/>
            <person name="Peeters S.H."/>
            <person name="Heuer A."/>
            <person name="Rast P."/>
            <person name="Oberbeckmann S."/>
            <person name="Bunk B."/>
            <person name="Jeske O."/>
            <person name="Meyerdierks A."/>
            <person name="Storesund J.E."/>
            <person name="Kallscheuer N."/>
            <person name="Luecker S."/>
            <person name="Lage O.M."/>
            <person name="Pohl T."/>
            <person name="Merkel B.J."/>
            <person name="Hornburger P."/>
            <person name="Mueller R.-W."/>
            <person name="Bruemmer F."/>
            <person name="Labrenz M."/>
            <person name="Spormann A.M."/>
            <person name="Op Den Camp H."/>
            <person name="Overmann J."/>
            <person name="Amann R."/>
            <person name="Jetten M.S.M."/>
            <person name="Mascher T."/>
            <person name="Medema M.H."/>
            <person name="Devos D.P."/>
            <person name="Kaster A.-K."/>
            <person name="Ovreas L."/>
            <person name="Rohde M."/>
            <person name="Galperin M.Y."/>
            <person name="Jogler C."/>
        </authorList>
    </citation>
    <scope>NUCLEOTIDE SEQUENCE [LARGE SCALE GENOMIC DNA]</scope>
    <source>
        <strain evidence="1 2">LF1</strain>
    </source>
</reference>
<dbReference type="AlphaFoldDB" id="A0A5B1CK64"/>
<protein>
    <submittedName>
        <fullName evidence="1">Uncharacterized protein</fullName>
    </submittedName>
</protein>
<accession>A0A5B1CK64</accession>
<proteinExistence type="predicted"/>
<sequence length="118" mass="12922">MLWVGLSIKIRGPAKAIRGYLFTANNADTSQCVTESLSVNLGTGSWCRGIAEGKVLTTDGCRRPTDVVGRFEHKNPWVCESHPWVSLYRKQCGHVSVRDGIFVGELGHGQLVPRNRGG</sequence>
<organism evidence="1 2">
    <name type="scientific">Rubripirellula obstinata</name>
    <dbReference type="NCBI Taxonomy" id="406547"/>
    <lineage>
        <taxon>Bacteria</taxon>
        <taxon>Pseudomonadati</taxon>
        <taxon>Planctomycetota</taxon>
        <taxon>Planctomycetia</taxon>
        <taxon>Pirellulales</taxon>
        <taxon>Pirellulaceae</taxon>
        <taxon>Rubripirellula</taxon>
    </lineage>
</organism>
<name>A0A5B1CK64_9BACT</name>
<comment type="caution">
    <text evidence="1">The sequence shown here is derived from an EMBL/GenBank/DDBJ whole genome shotgun (WGS) entry which is preliminary data.</text>
</comment>
<evidence type="ECO:0000313" key="2">
    <source>
        <dbReference type="Proteomes" id="UP000322699"/>
    </source>
</evidence>